<name>A0A5D0GJ65_9FLAO</name>
<comment type="subcellular location">
    <subcellularLocation>
        <location evidence="1">Membrane</location>
        <topology evidence="1">Multi-pass membrane protein</topology>
    </subcellularLocation>
</comment>
<proteinExistence type="inferred from homology"/>
<dbReference type="RefSeq" id="WP_148452852.1">
    <property type="nucleotide sequence ID" value="NZ_VSFC01000012.1"/>
</dbReference>
<feature type="transmembrane region" description="Helical" evidence="6">
    <location>
        <begin position="131"/>
        <end position="152"/>
    </location>
</feature>
<dbReference type="PANTHER" id="PTHR21257">
    <property type="entry name" value="DELTA(14)-STEROL REDUCTASE"/>
    <property type="match status" value="1"/>
</dbReference>
<feature type="transmembrane region" description="Helical" evidence="6">
    <location>
        <begin position="295"/>
        <end position="315"/>
    </location>
</feature>
<feature type="transmembrane region" description="Helical" evidence="6">
    <location>
        <begin position="158"/>
        <end position="177"/>
    </location>
</feature>
<dbReference type="GO" id="GO:0050613">
    <property type="term" value="F:Delta14-sterol reductase activity"/>
    <property type="evidence" value="ECO:0007669"/>
    <property type="project" value="TreeGrafter"/>
</dbReference>
<dbReference type="InterPro" id="IPR001171">
    <property type="entry name" value="ERG24_DHCR-like"/>
</dbReference>
<feature type="transmembrane region" description="Helical" evidence="6">
    <location>
        <begin position="198"/>
        <end position="216"/>
    </location>
</feature>
<keyword evidence="8" id="KW-1185">Reference proteome</keyword>
<evidence type="ECO:0000256" key="4">
    <source>
        <dbReference type="ARBA" id="ARBA00022989"/>
    </source>
</evidence>
<sequence>MNIHVLGFFTPWIIYALITLLHYYLPGRWITGYVTHSETGELLKYRLNGRLVLFVTVLIWFLLGYGNIVPLDWLYEIKWSSLAGAFVFGLVFSMWIVLPYPSTGKSFLADLFLGRLENPQFKEGRIDAKMWLYLIGAVMLELHVLSFLSHHYCQFGSISPGLILCTSMLSYFVLDYLSFEKVHLYTYDFFAECVGIKLGWGCLAFYPYFYLIAIWATVNLPNPNTPTWLLICYGILFLLGWSLARGANMQKYFFKTQPNKSFLGIQPETISDTYKTLLVNGFWGLSRHINYLGEIVMATAIALSVGYPEVLWVWLYPLYYVALLLPRQIDDDKRCALKYGDLWQEYVKKVKYRIIPYLY</sequence>
<dbReference type="OrthoDB" id="19656at2"/>
<evidence type="ECO:0000313" key="8">
    <source>
        <dbReference type="Proteomes" id="UP000324550"/>
    </source>
</evidence>
<feature type="transmembrane region" description="Helical" evidence="6">
    <location>
        <begin position="47"/>
        <end position="65"/>
    </location>
</feature>
<organism evidence="7 8">
    <name type="scientific">Formosa maritima</name>
    <dbReference type="NCBI Taxonomy" id="2592046"/>
    <lineage>
        <taxon>Bacteria</taxon>
        <taxon>Pseudomonadati</taxon>
        <taxon>Bacteroidota</taxon>
        <taxon>Flavobacteriia</taxon>
        <taxon>Flavobacteriales</taxon>
        <taxon>Flavobacteriaceae</taxon>
        <taxon>Formosa</taxon>
    </lineage>
</organism>
<dbReference type="GO" id="GO:0016020">
    <property type="term" value="C:membrane"/>
    <property type="evidence" value="ECO:0007669"/>
    <property type="project" value="UniProtKB-SubCell"/>
</dbReference>
<dbReference type="Pfam" id="PF01222">
    <property type="entry name" value="ERG4_ERG24"/>
    <property type="match status" value="1"/>
</dbReference>
<dbReference type="PANTHER" id="PTHR21257:SF52">
    <property type="entry name" value="DELTA(14)-STEROL REDUCTASE TM7SF2"/>
    <property type="match status" value="1"/>
</dbReference>
<dbReference type="AlphaFoldDB" id="A0A5D0GJ65"/>
<accession>A0A5D0GJ65</accession>
<comment type="similarity">
    <text evidence="2">Belongs to the ERG4/ERG24 family.</text>
</comment>
<comment type="caution">
    <text evidence="7">The sequence shown here is derived from an EMBL/GenBank/DDBJ whole genome shotgun (WGS) entry which is preliminary data.</text>
</comment>
<evidence type="ECO:0000256" key="3">
    <source>
        <dbReference type="ARBA" id="ARBA00022692"/>
    </source>
</evidence>
<dbReference type="GO" id="GO:0016126">
    <property type="term" value="P:sterol biosynthetic process"/>
    <property type="evidence" value="ECO:0007669"/>
    <property type="project" value="InterPro"/>
</dbReference>
<gene>
    <name evidence="7" type="ORF">FVF61_02370</name>
</gene>
<keyword evidence="5 6" id="KW-0472">Membrane</keyword>
<dbReference type="Gene3D" id="1.20.120.1630">
    <property type="match status" value="1"/>
</dbReference>
<evidence type="ECO:0000313" key="7">
    <source>
        <dbReference type="EMBL" id="TYA59014.1"/>
    </source>
</evidence>
<feature type="transmembrane region" description="Helical" evidence="6">
    <location>
        <begin position="228"/>
        <end position="247"/>
    </location>
</feature>
<protein>
    <submittedName>
        <fullName evidence="7">DUF1295 domain-containing protein</fullName>
    </submittedName>
</protein>
<reference evidence="7 8" key="1">
    <citation type="submission" date="2019-08" db="EMBL/GenBank/DDBJ databases">
        <title>Formosa sediminis sp. nov., isolated from marine sediment.</title>
        <authorList>
            <person name="Cao W.R."/>
        </authorList>
    </citation>
    <scope>NUCLEOTIDE SEQUENCE [LARGE SCALE GENOMIC DNA]</scope>
    <source>
        <strain evidence="7 8">1494</strain>
    </source>
</reference>
<feature type="transmembrane region" description="Helical" evidence="6">
    <location>
        <begin position="6"/>
        <end position="26"/>
    </location>
</feature>
<dbReference type="Proteomes" id="UP000324550">
    <property type="component" value="Unassembled WGS sequence"/>
</dbReference>
<dbReference type="EMBL" id="VSFC01000012">
    <property type="protein sequence ID" value="TYA59014.1"/>
    <property type="molecule type" value="Genomic_DNA"/>
</dbReference>
<evidence type="ECO:0000256" key="5">
    <source>
        <dbReference type="ARBA" id="ARBA00023136"/>
    </source>
</evidence>
<keyword evidence="3 6" id="KW-0812">Transmembrane</keyword>
<evidence type="ECO:0000256" key="1">
    <source>
        <dbReference type="ARBA" id="ARBA00004141"/>
    </source>
</evidence>
<evidence type="ECO:0000256" key="2">
    <source>
        <dbReference type="ARBA" id="ARBA00005402"/>
    </source>
</evidence>
<evidence type="ECO:0000256" key="6">
    <source>
        <dbReference type="SAM" id="Phobius"/>
    </source>
</evidence>
<feature type="transmembrane region" description="Helical" evidence="6">
    <location>
        <begin position="77"/>
        <end position="98"/>
    </location>
</feature>
<keyword evidence="4 6" id="KW-1133">Transmembrane helix</keyword>